<keyword evidence="1" id="KW-1133">Transmembrane helix</keyword>
<keyword evidence="3" id="KW-1185">Reference proteome</keyword>
<organism evidence="2 3">
    <name type="scientific">Bariatricus massiliensis</name>
    <dbReference type="NCBI Taxonomy" id="1745713"/>
    <lineage>
        <taxon>Bacteria</taxon>
        <taxon>Bacillati</taxon>
        <taxon>Bacillota</taxon>
        <taxon>Clostridia</taxon>
        <taxon>Lachnospirales</taxon>
        <taxon>Lachnospiraceae</taxon>
        <taxon>Bariatricus</taxon>
    </lineage>
</organism>
<feature type="transmembrane region" description="Helical" evidence="1">
    <location>
        <begin position="99"/>
        <end position="119"/>
    </location>
</feature>
<keyword evidence="1" id="KW-0472">Membrane</keyword>
<comment type="caution">
    <text evidence="2">The sequence shown here is derived from an EMBL/GenBank/DDBJ whole genome shotgun (WGS) entry which is preliminary data.</text>
</comment>
<accession>A0ABS8DHK9</accession>
<sequence>MNRNEYMKRLGYRLRRLPKEDFDRAMEYFTEYFEEAGPENEQQAIEDLGAPEAAADQIVRDMAFENAREKNTSVKRGFSMVWIGILAIFAAPVGLPLAFAAVVVVLAFLIVIAAIIFAIAVSAFSVVLVSIPSIFIGVWLLFTSPANGIATIGFSLIGIGLGIIIAAGSVVLCKWFLNRMTRVFGKMAGRGRKHVE</sequence>
<dbReference type="EMBL" id="JAJCIS010000005">
    <property type="protein sequence ID" value="MCB7387649.1"/>
    <property type="molecule type" value="Genomic_DNA"/>
</dbReference>
<dbReference type="RefSeq" id="WP_066737239.1">
    <property type="nucleotide sequence ID" value="NZ_JAJCIQ010000006.1"/>
</dbReference>
<name>A0ABS8DHK9_9FIRM</name>
<feature type="transmembrane region" description="Helical" evidence="1">
    <location>
        <begin position="126"/>
        <end position="142"/>
    </location>
</feature>
<protein>
    <submittedName>
        <fullName evidence="2">DUF1700 domain-containing protein</fullName>
    </submittedName>
</protein>
<dbReference type="Proteomes" id="UP001299546">
    <property type="component" value="Unassembled WGS sequence"/>
</dbReference>
<feature type="transmembrane region" description="Helical" evidence="1">
    <location>
        <begin position="148"/>
        <end position="177"/>
    </location>
</feature>
<keyword evidence="1" id="KW-0812">Transmembrane</keyword>
<reference evidence="2 3" key="1">
    <citation type="submission" date="2021-10" db="EMBL/GenBank/DDBJ databases">
        <title>Collection of gut derived symbiotic bacterial strains cultured from healthy donors.</title>
        <authorList>
            <person name="Lin H."/>
            <person name="Littmann E."/>
            <person name="Kohout C."/>
            <person name="Pamer E.G."/>
        </authorList>
    </citation>
    <scope>NUCLEOTIDE SEQUENCE [LARGE SCALE GENOMIC DNA]</scope>
    <source>
        <strain evidence="2 3">DFI.1.165</strain>
    </source>
</reference>
<evidence type="ECO:0000313" key="2">
    <source>
        <dbReference type="EMBL" id="MCB7387649.1"/>
    </source>
</evidence>
<feature type="transmembrane region" description="Helical" evidence="1">
    <location>
        <begin position="77"/>
        <end position="93"/>
    </location>
</feature>
<dbReference type="Pfam" id="PF22564">
    <property type="entry name" value="HAAS"/>
    <property type="match status" value="1"/>
</dbReference>
<gene>
    <name evidence="2" type="ORF">LIZ65_10165</name>
</gene>
<proteinExistence type="predicted"/>
<evidence type="ECO:0000313" key="3">
    <source>
        <dbReference type="Proteomes" id="UP001299546"/>
    </source>
</evidence>
<evidence type="ECO:0000256" key="1">
    <source>
        <dbReference type="SAM" id="Phobius"/>
    </source>
</evidence>